<dbReference type="EMBL" id="CM029054">
    <property type="protein sequence ID" value="KAG2539946.1"/>
    <property type="molecule type" value="Genomic_DNA"/>
</dbReference>
<name>A0A8T0MYU2_PANVG</name>
<evidence type="ECO:0000313" key="2">
    <source>
        <dbReference type="Proteomes" id="UP000823388"/>
    </source>
</evidence>
<comment type="caution">
    <text evidence="1">The sequence shown here is derived from an EMBL/GenBank/DDBJ whole genome shotgun (WGS) entry which is preliminary data.</text>
</comment>
<reference evidence="1" key="1">
    <citation type="submission" date="2020-05" db="EMBL/GenBank/DDBJ databases">
        <title>WGS assembly of Panicum virgatum.</title>
        <authorList>
            <person name="Lovell J.T."/>
            <person name="Jenkins J."/>
            <person name="Shu S."/>
            <person name="Juenger T.E."/>
            <person name="Schmutz J."/>
        </authorList>
    </citation>
    <scope>NUCLEOTIDE SEQUENCE</scope>
    <source>
        <strain evidence="1">AP13</strain>
    </source>
</reference>
<organism evidence="1 2">
    <name type="scientific">Panicum virgatum</name>
    <name type="common">Blackwell switchgrass</name>
    <dbReference type="NCBI Taxonomy" id="38727"/>
    <lineage>
        <taxon>Eukaryota</taxon>
        <taxon>Viridiplantae</taxon>
        <taxon>Streptophyta</taxon>
        <taxon>Embryophyta</taxon>
        <taxon>Tracheophyta</taxon>
        <taxon>Spermatophyta</taxon>
        <taxon>Magnoliopsida</taxon>
        <taxon>Liliopsida</taxon>
        <taxon>Poales</taxon>
        <taxon>Poaceae</taxon>
        <taxon>PACMAD clade</taxon>
        <taxon>Panicoideae</taxon>
        <taxon>Panicodae</taxon>
        <taxon>Paniceae</taxon>
        <taxon>Panicinae</taxon>
        <taxon>Panicum</taxon>
        <taxon>Panicum sect. Hiantes</taxon>
    </lineage>
</organism>
<proteinExistence type="predicted"/>
<dbReference type="AlphaFoldDB" id="A0A8T0MYU2"/>
<accession>A0A8T0MYU2</accession>
<keyword evidence="2" id="KW-1185">Reference proteome</keyword>
<sequence>MASSEGVRATHAGSTPWSRTCVSYPGFIPCYLSRLVLVRVGYAYACAFSGTVRFPHTEESRASPISRIHVRVRECGVSECGCGVCAFVVVPSQKKTCLSEQCFL</sequence>
<evidence type="ECO:0000313" key="1">
    <source>
        <dbReference type="EMBL" id="KAG2539946.1"/>
    </source>
</evidence>
<dbReference type="Proteomes" id="UP000823388">
    <property type="component" value="Chromosome 9N"/>
</dbReference>
<gene>
    <name evidence="1" type="ORF">PVAP13_9NG502214</name>
</gene>
<protein>
    <submittedName>
        <fullName evidence="1">Uncharacterized protein</fullName>
    </submittedName>
</protein>